<dbReference type="Pfam" id="PF08632">
    <property type="entry name" value="Zds_C"/>
    <property type="match status" value="1"/>
</dbReference>
<feature type="compositionally biased region" description="Polar residues" evidence="1">
    <location>
        <begin position="362"/>
        <end position="382"/>
    </location>
</feature>
<comment type="caution">
    <text evidence="3">The sequence shown here is derived from an EMBL/GenBank/DDBJ whole genome shotgun (WGS) entry which is preliminary data.</text>
</comment>
<feature type="region of interest" description="Disordered" evidence="1">
    <location>
        <begin position="454"/>
        <end position="478"/>
    </location>
</feature>
<protein>
    <recommendedName>
        <fullName evidence="2">Protein Zds1 C-terminal domain-containing protein</fullName>
    </recommendedName>
</protein>
<feature type="domain" description="Protein Zds1 C-terminal" evidence="2">
    <location>
        <begin position="704"/>
        <end position="756"/>
    </location>
</feature>
<reference evidence="3 4" key="1">
    <citation type="journal article" date="2017" name="Mycologia">
        <title>Bifiguratus adelaidae, gen. et sp. nov., a new member of Mucoromycotina in endophytic and soil-dwelling habitats.</title>
        <authorList>
            <person name="Torres-Cruz T.J."/>
            <person name="Billingsley Tobias T.L."/>
            <person name="Almatruk M."/>
            <person name="Hesse C."/>
            <person name="Kuske C.R."/>
            <person name="Desiro A."/>
            <person name="Benucci G.M."/>
            <person name="Bonito G."/>
            <person name="Stajich J.E."/>
            <person name="Dunlap C."/>
            <person name="Arnold A.E."/>
            <person name="Porras-Alfaro A."/>
        </authorList>
    </citation>
    <scope>NUCLEOTIDE SEQUENCE [LARGE SCALE GENOMIC DNA]</scope>
    <source>
        <strain evidence="3 4">AZ0501</strain>
    </source>
</reference>
<evidence type="ECO:0000313" key="3">
    <source>
        <dbReference type="EMBL" id="OZJ02693.1"/>
    </source>
</evidence>
<feature type="compositionally biased region" description="Low complexity" evidence="1">
    <location>
        <begin position="540"/>
        <end position="554"/>
    </location>
</feature>
<dbReference type="InterPro" id="IPR040206">
    <property type="entry name" value="Zds1/2"/>
</dbReference>
<name>A0A261XWG4_9FUNG</name>
<feature type="compositionally biased region" description="Low complexity" evidence="1">
    <location>
        <begin position="820"/>
        <end position="839"/>
    </location>
</feature>
<dbReference type="OrthoDB" id="5589766at2759"/>
<proteinExistence type="predicted"/>
<feature type="region of interest" description="Disordered" evidence="1">
    <location>
        <begin position="906"/>
        <end position="961"/>
    </location>
</feature>
<dbReference type="PANTHER" id="PTHR28089">
    <property type="entry name" value="PROTEIN ZDS1-RELATED"/>
    <property type="match status" value="1"/>
</dbReference>
<organism evidence="3 4">
    <name type="scientific">Bifiguratus adelaidae</name>
    <dbReference type="NCBI Taxonomy" id="1938954"/>
    <lineage>
        <taxon>Eukaryota</taxon>
        <taxon>Fungi</taxon>
        <taxon>Fungi incertae sedis</taxon>
        <taxon>Mucoromycota</taxon>
        <taxon>Mucoromycotina</taxon>
        <taxon>Endogonomycetes</taxon>
        <taxon>Endogonales</taxon>
        <taxon>Endogonales incertae sedis</taxon>
        <taxon>Bifiguratus</taxon>
    </lineage>
</organism>
<sequence>MESTTTVRHRTLDNGPRASYSAWQDGWYSEPSQHYMVAPSPSSPPPTAPPHQSIPAHLTPSPAQPSSYFPESADDRSNITSSSPAYPPLHLTNSVVAEGTSPSILWVPASAHPELDPVQFQSWLRSHGYGTAAFDERNPHRSALGDDVDAKLPSTLDVLDREAKRRRQGGLGRRKSRLNRSIKSGEADSDEEDAEGDTVSPKTSLSTRRKQSLTESTIDEGSGSDIADEPMALVNRLTQLELYRPLPDIPEARPNPPPLVLDSSISAQDETQPVVPKHPSLLKRTASTKGIRRRGALGSGSGVQYHAEAAQKSSNAELSRSDQRAERRCTPTFAFGNRENKVNDSRGGSLRVKSAETVTPIISTSRSLTENSKSNGSYSDPSGTDGIHRYGSVPEGGVKLSDPPLINVSSVLEDIVEETPYKTPAQRLLDISPSSTTQRPVTQSVTLDAWGTFTGSSHEDRMSVQSRSESPALSVDKFTDPAEDAKTWLSALMQFESFESGFEPELAPDVPSPTLTKSASDISTASAPATPQHLSTEDPLSQAAASTASLTDLTEQASSPVAKKSRVASIKTGEKLARRTSWGMKLFGSGKPQAESAIPSTQPASPPIPARSISTMPSQESIRKRKDKEAERPESRLLANISGLFSSKSSTTKSGTSVADVYALAMSSPTNIKPKVSPRPSAAKLSPNLSAAKRPEAVAVIKYPSAPVEPYPSRLPLSIERSIYRLSHQKLMNLKRPLHHQVMISNFMFWYLSLNQQGNGHAVTPLSERSADTGGFGSFAFNTDGIDGHVVTGGTNGASTGSAGRIGKFFGFGSSNNNSTNTNTNGSANPTATTTTAPAIMTSPPMSKKNKQSAHLTGPYQPKPDAYSPPRKRGLNHNNRHPSPERAYRPATYDVQHQMISQMFPSPSMASQGLHMDDRYGYPDQRPSDQRPYADQYPRRTDDDDEDDVPLAMVRRKEPPS</sequence>
<feature type="region of interest" description="Disordered" evidence="1">
    <location>
        <begin position="820"/>
        <end position="888"/>
    </location>
</feature>
<feature type="region of interest" description="Disordered" evidence="1">
    <location>
        <begin position="1"/>
        <end position="90"/>
    </location>
</feature>
<feature type="region of interest" description="Disordered" evidence="1">
    <location>
        <begin position="132"/>
        <end position="229"/>
    </location>
</feature>
<keyword evidence="4" id="KW-1185">Reference proteome</keyword>
<feature type="compositionally biased region" description="Polar residues" evidence="1">
    <location>
        <begin position="513"/>
        <end position="534"/>
    </location>
</feature>
<dbReference type="Proteomes" id="UP000242875">
    <property type="component" value="Unassembled WGS sequence"/>
</dbReference>
<dbReference type="SMART" id="SM01327">
    <property type="entry name" value="Zds_C"/>
    <property type="match status" value="1"/>
</dbReference>
<feature type="compositionally biased region" description="Basic residues" evidence="1">
    <location>
        <begin position="870"/>
        <end position="880"/>
    </location>
</feature>
<feature type="compositionally biased region" description="Basic residues" evidence="1">
    <location>
        <begin position="164"/>
        <end position="180"/>
    </location>
</feature>
<dbReference type="GO" id="GO:0030010">
    <property type="term" value="P:establishment of cell polarity"/>
    <property type="evidence" value="ECO:0007669"/>
    <property type="project" value="TreeGrafter"/>
</dbReference>
<feature type="compositionally biased region" description="Basic and acidic residues" evidence="1">
    <location>
        <begin position="915"/>
        <end position="929"/>
    </location>
</feature>
<evidence type="ECO:0000259" key="2">
    <source>
        <dbReference type="SMART" id="SM01327"/>
    </source>
</evidence>
<dbReference type="InterPro" id="IPR013941">
    <property type="entry name" value="ZDS1_C"/>
</dbReference>
<dbReference type="PANTHER" id="PTHR28089:SF1">
    <property type="entry name" value="PROTEIN ZDS1-RELATED"/>
    <property type="match status" value="1"/>
</dbReference>
<feature type="region of interest" description="Disordered" evidence="1">
    <location>
        <begin position="362"/>
        <end position="401"/>
    </location>
</feature>
<gene>
    <name evidence="3" type="ORF">BZG36_04596</name>
</gene>
<dbReference type="EMBL" id="MVBO01000132">
    <property type="protein sequence ID" value="OZJ02693.1"/>
    <property type="molecule type" value="Genomic_DNA"/>
</dbReference>
<accession>A0A261XWG4</accession>
<dbReference type="GO" id="GO:0010971">
    <property type="term" value="P:positive regulation of G2/M transition of mitotic cell cycle"/>
    <property type="evidence" value="ECO:0007669"/>
    <property type="project" value="TreeGrafter"/>
</dbReference>
<feature type="compositionally biased region" description="Acidic residues" evidence="1">
    <location>
        <begin position="187"/>
        <end position="196"/>
    </location>
</feature>
<evidence type="ECO:0000313" key="4">
    <source>
        <dbReference type="Proteomes" id="UP000242875"/>
    </source>
</evidence>
<feature type="region of interest" description="Disordered" evidence="1">
    <location>
        <begin position="503"/>
        <end position="635"/>
    </location>
</feature>
<dbReference type="AlphaFoldDB" id="A0A261XWG4"/>
<dbReference type="GO" id="GO:0005737">
    <property type="term" value="C:cytoplasm"/>
    <property type="evidence" value="ECO:0007669"/>
    <property type="project" value="TreeGrafter"/>
</dbReference>
<evidence type="ECO:0000256" key="1">
    <source>
        <dbReference type="SAM" id="MobiDB-lite"/>
    </source>
</evidence>
<feature type="region of interest" description="Disordered" evidence="1">
    <location>
        <begin position="286"/>
        <end position="326"/>
    </location>
</feature>